<accession>A0A1F5BW31</accession>
<dbReference type="EMBL" id="MEYS01000001">
    <property type="protein sequence ID" value="OGD34817.1"/>
    <property type="molecule type" value="Genomic_DNA"/>
</dbReference>
<proteinExistence type="predicted"/>
<dbReference type="InterPro" id="IPR001387">
    <property type="entry name" value="Cro/C1-type_HTH"/>
</dbReference>
<dbReference type="SUPFAM" id="SSF47413">
    <property type="entry name" value="lambda repressor-like DNA-binding domains"/>
    <property type="match status" value="1"/>
</dbReference>
<dbReference type="PROSITE" id="PS50943">
    <property type="entry name" value="HTH_CROC1"/>
    <property type="match status" value="1"/>
</dbReference>
<dbReference type="InterPro" id="IPR050807">
    <property type="entry name" value="TransReg_Diox_bact_type"/>
</dbReference>
<reference evidence="3 4" key="1">
    <citation type="journal article" date="2016" name="Nat. Commun.">
        <title>Thousands of microbial genomes shed light on interconnected biogeochemical processes in an aquifer system.</title>
        <authorList>
            <person name="Anantharaman K."/>
            <person name="Brown C.T."/>
            <person name="Hug L.A."/>
            <person name="Sharon I."/>
            <person name="Castelle C.J."/>
            <person name="Probst A.J."/>
            <person name="Thomas B.C."/>
            <person name="Singh A."/>
            <person name="Wilkins M.J."/>
            <person name="Karaoz U."/>
            <person name="Brodie E.L."/>
            <person name="Williams K.H."/>
            <person name="Hubbard S.S."/>
            <person name="Banfield J.F."/>
        </authorList>
    </citation>
    <scope>NUCLEOTIDE SEQUENCE [LARGE SCALE GENOMIC DNA]</scope>
</reference>
<organism evidence="3 4">
    <name type="scientific">Candidatus Azambacteria bacterium RIFCSPLOWO2_01_FULL_46_25</name>
    <dbReference type="NCBI Taxonomy" id="1797298"/>
    <lineage>
        <taxon>Bacteria</taxon>
        <taxon>Candidatus Azamiibacteriota</taxon>
    </lineage>
</organism>
<dbReference type="SMART" id="SM00530">
    <property type="entry name" value="HTH_XRE"/>
    <property type="match status" value="1"/>
</dbReference>
<name>A0A1F5BW31_9BACT</name>
<evidence type="ECO:0000313" key="4">
    <source>
        <dbReference type="Proteomes" id="UP000176650"/>
    </source>
</evidence>
<gene>
    <name evidence="3" type="ORF">A2988_02195</name>
</gene>
<dbReference type="STRING" id="1797298.A2988_02195"/>
<sequence length="95" mass="11140">MQKDTFDFQAYVAHKLKSPTFRKYYDMHGKQLEIAYLILQLRKKSKVSQAKLARKIGTTQSNIARMERGEQNLTTETLQKVATAFNRELKIEFVK</sequence>
<evidence type="ECO:0000313" key="3">
    <source>
        <dbReference type="EMBL" id="OGD34817.1"/>
    </source>
</evidence>
<feature type="domain" description="HTH cro/C1-type" evidence="2">
    <location>
        <begin position="38"/>
        <end position="94"/>
    </location>
</feature>
<dbReference type="GO" id="GO:0003677">
    <property type="term" value="F:DNA binding"/>
    <property type="evidence" value="ECO:0007669"/>
    <property type="project" value="UniProtKB-KW"/>
</dbReference>
<dbReference type="Gene3D" id="1.10.260.40">
    <property type="entry name" value="lambda repressor-like DNA-binding domains"/>
    <property type="match status" value="1"/>
</dbReference>
<dbReference type="Proteomes" id="UP000176650">
    <property type="component" value="Unassembled WGS sequence"/>
</dbReference>
<evidence type="ECO:0000256" key="1">
    <source>
        <dbReference type="ARBA" id="ARBA00023125"/>
    </source>
</evidence>
<dbReference type="Pfam" id="PF01381">
    <property type="entry name" value="HTH_3"/>
    <property type="match status" value="1"/>
</dbReference>
<dbReference type="PANTHER" id="PTHR46797">
    <property type="entry name" value="HTH-TYPE TRANSCRIPTIONAL REGULATOR"/>
    <property type="match status" value="1"/>
</dbReference>
<comment type="caution">
    <text evidence="3">The sequence shown here is derived from an EMBL/GenBank/DDBJ whole genome shotgun (WGS) entry which is preliminary data.</text>
</comment>
<dbReference type="AlphaFoldDB" id="A0A1F5BW31"/>
<dbReference type="GO" id="GO:0005829">
    <property type="term" value="C:cytosol"/>
    <property type="evidence" value="ECO:0007669"/>
    <property type="project" value="TreeGrafter"/>
</dbReference>
<keyword evidence="1" id="KW-0238">DNA-binding</keyword>
<protein>
    <recommendedName>
        <fullName evidence="2">HTH cro/C1-type domain-containing protein</fullName>
    </recommendedName>
</protein>
<evidence type="ECO:0000259" key="2">
    <source>
        <dbReference type="PROSITE" id="PS50943"/>
    </source>
</evidence>
<dbReference type="PANTHER" id="PTHR46797:SF1">
    <property type="entry name" value="METHYLPHOSPHONATE SYNTHASE"/>
    <property type="match status" value="1"/>
</dbReference>
<dbReference type="InterPro" id="IPR010982">
    <property type="entry name" value="Lambda_DNA-bd_dom_sf"/>
</dbReference>
<dbReference type="GO" id="GO:0003700">
    <property type="term" value="F:DNA-binding transcription factor activity"/>
    <property type="evidence" value="ECO:0007669"/>
    <property type="project" value="TreeGrafter"/>
</dbReference>
<dbReference type="CDD" id="cd00093">
    <property type="entry name" value="HTH_XRE"/>
    <property type="match status" value="1"/>
</dbReference>